<keyword evidence="8" id="KW-1185">Reference proteome</keyword>
<organism evidence="7 8">
    <name type="scientific">Marinitoga hydrogenitolerans (strain DSM 16785 / JCM 12826 / AT1271)</name>
    <dbReference type="NCBI Taxonomy" id="1122195"/>
    <lineage>
        <taxon>Bacteria</taxon>
        <taxon>Thermotogati</taxon>
        <taxon>Thermotogota</taxon>
        <taxon>Thermotogae</taxon>
        <taxon>Petrotogales</taxon>
        <taxon>Petrotogaceae</taxon>
        <taxon>Marinitoga</taxon>
    </lineage>
</organism>
<gene>
    <name evidence="7" type="ORF">SAMN02745164_02250</name>
</gene>
<evidence type="ECO:0000256" key="4">
    <source>
        <dbReference type="ARBA" id="ARBA00023136"/>
    </source>
</evidence>
<dbReference type="InterPro" id="IPR011527">
    <property type="entry name" value="ABC1_TM_dom"/>
</dbReference>
<feature type="domain" description="ABC transmembrane type-1" evidence="6">
    <location>
        <begin position="9"/>
        <end position="252"/>
    </location>
</feature>
<feature type="transmembrane region" description="Helical" evidence="5">
    <location>
        <begin position="224"/>
        <end position="244"/>
    </location>
</feature>
<dbReference type="EMBL" id="FQUI01000071">
    <property type="protein sequence ID" value="SHF32705.1"/>
    <property type="molecule type" value="Genomic_DNA"/>
</dbReference>
<sequence>MKKTVFIILLFSIVSITLEYFNALIPYYTKNFLNTLSTGIIDNTILMKIFAIIISVLIIKNIVSMFLGYYSKKLSYSITEKGIYNLLNFDYMEFRKNNETYYAESLLRLPQQIIEVLNSSGVESIAVVFKLIFLIIFIFKIDINTGIATIFYILISTFNIYISNNYFYNNYDKQVEINLKNISDTSDQLEGLKEIHFFKNVKNEIKRFNERNDKYKNFSIKINIMDWILSFTISDFFQFSIYIYSIYRGLILKDIGSLLALYMYIKNVTNIMNNSLFGMWNSLRDALIAWNKLKNMVFFQNKWVKKEKI</sequence>
<evidence type="ECO:0000256" key="5">
    <source>
        <dbReference type="SAM" id="Phobius"/>
    </source>
</evidence>
<dbReference type="STRING" id="1122195.SAMN02745164_02250"/>
<keyword evidence="2 5" id="KW-0812">Transmembrane</keyword>
<dbReference type="OrthoDB" id="9953190at2"/>
<dbReference type="Pfam" id="PF00664">
    <property type="entry name" value="ABC_membrane"/>
    <property type="match status" value="1"/>
</dbReference>
<dbReference type="PROSITE" id="PS50929">
    <property type="entry name" value="ABC_TM1F"/>
    <property type="match status" value="1"/>
</dbReference>
<dbReference type="GO" id="GO:0005524">
    <property type="term" value="F:ATP binding"/>
    <property type="evidence" value="ECO:0007669"/>
    <property type="project" value="InterPro"/>
</dbReference>
<dbReference type="GO" id="GO:0005886">
    <property type="term" value="C:plasma membrane"/>
    <property type="evidence" value="ECO:0007669"/>
    <property type="project" value="UniProtKB-SubCell"/>
</dbReference>
<evidence type="ECO:0000313" key="8">
    <source>
        <dbReference type="Proteomes" id="UP000184334"/>
    </source>
</evidence>
<protein>
    <submittedName>
        <fullName evidence="7">ABC transporter transmembrane region</fullName>
    </submittedName>
</protein>
<evidence type="ECO:0000259" key="6">
    <source>
        <dbReference type="PROSITE" id="PS50929"/>
    </source>
</evidence>
<dbReference type="InterPro" id="IPR036640">
    <property type="entry name" value="ABC1_TM_sf"/>
</dbReference>
<feature type="transmembrane region" description="Helical" evidence="5">
    <location>
        <begin position="7"/>
        <end position="29"/>
    </location>
</feature>
<dbReference type="Proteomes" id="UP000184334">
    <property type="component" value="Unassembled WGS sequence"/>
</dbReference>
<evidence type="ECO:0000256" key="2">
    <source>
        <dbReference type="ARBA" id="ARBA00022692"/>
    </source>
</evidence>
<keyword evidence="3 5" id="KW-1133">Transmembrane helix</keyword>
<dbReference type="AlphaFoldDB" id="A0A1M5AR94"/>
<proteinExistence type="predicted"/>
<dbReference type="GO" id="GO:0140359">
    <property type="term" value="F:ABC-type transporter activity"/>
    <property type="evidence" value="ECO:0007669"/>
    <property type="project" value="InterPro"/>
</dbReference>
<dbReference type="Gene3D" id="1.20.1560.10">
    <property type="entry name" value="ABC transporter type 1, transmembrane domain"/>
    <property type="match status" value="1"/>
</dbReference>
<name>A0A1M5AR94_MARH1</name>
<feature type="transmembrane region" description="Helical" evidence="5">
    <location>
        <begin position="116"/>
        <end position="139"/>
    </location>
</feature>
<accession>A0A1M5AR94</accession>
<comment type="caution">
    <text evidence="7">The sequence shown here is derived from an EMBL/GenBank/DDBJ whole genome shotgun (WGS) entry which is preliminary data.</text>
</comment>
<keyword evidence="4 5" id="KW-0472">Membrane</keyword>
<dbReference type="RefSeq" id="WP_072866102.1">
    <property type="nucleotide sequence ID" value="NZ_FQUI01000071.1"/>
</dbReference>
<dbReference type="SUPFAM" id="SSF90123">
    <property type="entry name" value="ABC transporter transmembrane region"/>
    <property type="match status" value="1"/>
</dbReference>
<evidence type="ECO:0000256" key="1">
    <source>
        <dbReference type="ARBA" id="ARBA00004651"/>
    </source>
</evidence>
<evidence type="ECO:0000256" key="3">
    <source>
        <dbReference type="ARBA" id="ARBA00022989"/>
    </source>
</evidence>
<comment type="subcellular location">
    <subcellularLocation>
        <location evidence="1">Cell membrane</location>
        <topology evidence="1">Multi-pass membrane protein</topology>
    </subcellularLocation>
</comment>
<reference evidence="7" key="1">
    <citation type="submission" date="2016-11" db="EMBL/GenBank/DDBJ databases">
        <authorList>
            <person name="Varghese N."/>
            <person name="Submissions S."/>
        </authorList>
    </citation>
    <scope>NUCLEOTIDE SEQUENCE [LARGE SCALE GENOMIC DNA]</scope>
    <source>
        <strain evidence="7">DSM 16785</strain>
    </source>
</reference>
<evidence type="ECO:0000313" key="7">
    <source>
        <dbReference type="EMBL" id="SHF32705.1"/>
    </source>
</evidence>
<feature type="transmembrane region" description="Helical" evidence="5">
    <location>
        <begin position="49"/>
        <end position="70"/>
    </location>
</feature>
<feature type="transmembrane region" description="Helical" evidence="5">
    <location>
        <begin position="145"/>
        <end position="162"/>
    </location>
</feature>